<evidence type="ECO:0000313" key="1">
    <source>
        <dbReference type="EMBL" id="KAK3775519.1"/>
    </source>
</evidence>
<dbReference type="EMBL" id="JAWDGP010003315">
    <property type="protein sequence ID" value="KAK3775519.1"/>
    <property type="molecule type" value="Genomic_DNA"/>
</dbReference>
<dbReference type="Proteomes" id="UP001283361">
    <property type="component" value="Unassembled WGS sequence"/>
</dbReference>
<accession>A0AAE0ZTY8</accession>
<sequence length="556" mass="62167">MFPNPSAIQDANIGQVFTIQANEVTKPRFPAQTATLLTSGIQDPHLVDTVVELIEGPKTLIAARDLTDSTLPQISAATDTIIKIATAHQLYTYKMRLYRINSIIGRPGCVTKGQAGEVDLSVLNSLDSLEPCEVGLATTTVSLGAHTLPHGYLRIAVIIERDGAFVTEIWRYFKVSDNYFPLHWHQEPNAEAFTWPFGEDLKVDASKSFFPFMKPSYGTSQENPIAIRYDLVCTGHVYICQTFAQKVPSAPTIFVSKDDILEDVLTNNNVKFQINLTYKLEFMYGVANFSVEVKFRRNGLQVDIVCVRNCGSRYLRDIPIILMATCSNCHDVDPADIKYTWDYKTLRVEGPATKYLVVHNSYNTIVLEVTVEYTKRIQKTGGGHQSVQFKGWAKRRFVPAKTLPNLKVNYTVTVSKEQGEFHAFDFEVKPTTLAPIVQHAAAPVRRYFENRVGDRRLYVCSFANRMSGVVLRPDQKTQRMTGSVGLRTADGTKHSKTIAPLRKTSRRGLRSGQIPKSCKATRNHKSAYGVTHFLALALGLSEGKFNKDGVKRVSNS</sequence>
<name>A0AAE0ZTY8_9GAST</name>
<protein>
    <submittedName>
        <fullName evidence="1">Uncharacterized protein</fullName>
    </submittedName>
</protein>
<proteinExistence type="predicted"/>
<dbReference type="AlphaFoldDB" id="A0AAE0ZTY8"/>
<keyword evidence="2" id="KW-1185">Reference proteome</keyword>
<evidence type="ECO:0000313" key="2">
    <source>
        <dbReference type="Proteomes" id="UP001283361"/>
    </source>
</evidence>
<gene>
    <name evidence="1" type="ORF">RRG08_041301</name>
</gene>
<organism evidence="1 2">
    <name type="scientific">Elysia crispata</name>
    <name type="common">lettuce slug</name>
    <dbReference type="NCBI Taxonomy" id="231223"/>
    <lineage>
        <taxon>Eukaryota</taxon>
        <taxon>Metazoa</taxon>
        <taxon>Spiralia</taxon>
        <taxon>Lophotrochozoa</taxon>
        <taxon>Mollusca</taxon>
        <taxon>Gastropoda</taxon>
        <taxon>Heterobranchia</taxon>
        <taxon>Euthyneura</taxon>
        <taxon>Panpulmonata</taxon>
        <taxon>Sacoglossa</taxon>
        <taxon>Placobranchoidea</taxon>
        <taxon>Plakobranchidae</taxon>
        <taxon>Elysia</taxon>
    </lineage>
</organism>
<reference evidence="1" key="1">
    <citation type="journal article" date="2023" name="G3 (Bethesda)">
        <title>A reference genome for the long-term kleptoplast-retaining sea slug Elysia crispata morphotype clarki.</title>
        <authorList>
            <person name="Eastman K.E."/>
            <person name="Pendleton A.L."/>
            <person name="Shaikh M.A."/>
            <person name="Suttiyut T."/>
            <person name="Ogas R."/>
            <person name="Tomko P."/>
            <person name="Gavelis G."/>
            <person name="Widhalm J.R."/>
            <person name="Wisecaver J.H."/>
        </authorList>
    </citation>
    <scope>NUCLEOTIDE SEQUENCE</scope>
    <source>
        <strain evidence="1">ECLA1</strain>
    </source>
</reference>
<comment type="caution">
    <text evidence="1">The sequence shown here is derived from an EMBL/GenBank/DDBJ whole genome shotgun (WGS) entry which is preliminary data.</text>
</comment>